<name>A0A8X6QV18_NEPPI</name>
<reference evidence="1" key="1">
    <citation type="submission" date="2020-08" db="EMBL/GenBank/DDBJ databases">
        <title>Multicomponent nature underlies the extraordinary mechanical properties of spider dragline silk.</title>
        <authorList>
            <person name="Kono N."/>
            <person name="Nakamura H."/>
            <person name="Mori M."/>
            <person name="Yoshida Y."/>
            <person name="Ohtoshi R."/>
            <person name="Malay A.D."/>
            <person name="Moran D.A.P."/>
            <person name="Tomita M."/>
            <person name="Numata K."/>
            <person name="Arakawa K."/>
        </authorList>
    </citation>
    <scope>NUCLEOTIDE SEQUENCE</scope>
</reference>
<dbReference type="Proteomes" id="UP000887013">
    <property type="component" value="Unassembled WGS sequence"/>
</dbReference>
<protein>
    <submittedName>
        <fullName evidence="1">Uncharacterized protein</fullName>
    </submittedName>
</protein>
<comment type="caution">
    <text evidence="1">The sequence shown here is derived from an EMBL/GenBank/DDBJ whole genome shotgun (WGS) entry which is preliminary data.</text>
</comment>
<gene>
    <name evidence="1" type="ORF">NPIL_117611</name>
</gene>
<dbReference type="EMBL" id="BMAW01131153">
    <property type="protein sequence ID" value="GFU38130.1"/>
    <property type="molecule type" value="Genomic_DNA"/>
</dbReference>
<accession>A0A8X6QV18</accession>
<proteinExistence type="predicted"/>
<sequence length="98" mass="10928">MSANQRQRPTPTTYVTPYKRVHAIHQYALKNAKYKGMASAGREGYIDASIWRSMLAGMKKYTAEAAVKKSSTWQAAKEEYTGEQVWRSAAAARAAGNR</sequence>
<evidence type="ECO:0000313" key="2">
    <source>
        <dbReference type="Proteomes" id="UP000887013"/>
    </source>
</evidence>
<evidence type="ECO:0000313" key="1">
    <source>
        <dbReference type="EMBL" id="GFU38130.1"/>
    </source>
</evidence>
<keyword evidence="2" id="KW-1185">Reference proteome</keyword>
<organism evidence="1 2">
    <name type="scientific">Nephila pilipes</name>
    <name type="common">Giant wood spider</name>
    <name type="synonym">Nephila maculata</name>
    <dbReference type="NCBI Taxonomy" id="299642"/>
    <lineage>
        <taxon>Eukaryota</taxon>
        <taxon>Metazoa</taxon>
        <taxon>Ecdysozoa</taxon>
        <taxon>Arthropoda</taxon>
        <taxon>Chelicerata</taxon>
        <taxon>Arachnida</taxon>
        <taxon>Araneae</taxon>
        <taxon>Araneomorphae</taxon>
        <taxon>Entelegynae</taxon>
        <taxon>Araneoidea</taxon>
        <taxon>Nephilidae</taxon>
        <taxon>Nephila</taxon>
    </lineage>
</organism>
<dbReference type="AlphaFoldDB" id="A0A8X6QV18"/>